<feature type="transmembrane region" description="Helical" evidence="1">
    <location>
        <begin position="71"/>
        <end position="92"/>
    </location>
</feature>
<accession>A0A7W4I8P6</accession>
<sequence>MLNIQSGWRPGIVGLASLAFAACLWLHSFQRMTAFGPFAQTLALMCGVIALQNDGPMSAWVVGLGGRQVRLVAWTGVHLVTACILYFALATLSRTLA</sequence>
<name>A0A7W4I8P6_GLUDI</name>
<evidence type="ECO:0000256" key="1">
    <source>
        <dbReference type="SAM" id="Phobius"/>
    </source>
</evidence>
<gene>
    <name evidence="2" type="ORF">HLH33_18740</name>
</gene>
<keyword evidence="1" id="KW-0472">Membrane</keyword>
<evidence type="ECO:0000313" key="2">
    <source>
        <dbReference type="EMBL" id="MBB2158303.1"/>
    </source>
</evidence>
<organism evidence="2 3">
    <name type="scientific">Gluconacetobacter diazotrophicus</name>
    <name type="common">Acetobacter diazotrophicus</name>
    <dbReference type="NCBI Taxonomy" id="33996"/>
    <lineage>
        <taxon>Bacteria</taxon>
        <taxon>Pseudomonadati</taxon>
        <taxon>Pseudomonadota</taxon>
        <taxon>Alphaproteobacteria</taxon>
        <taxon>Acetobacterales</taxon>
        <taxon>Acetobacteraceae</taxon>
        <taxon>Gluconacetobacter</taxon>
    </lineage>
</organism>
<keyword evidence="1" id="KW-0812">Transmembrane</keyword>
<keyword evidence="1" id="KW-1133">Transmembrane helix</keyword>
<protein>
    <recommendedName>
        <fullName evidence="4">Transmembrane protein</fullName>
    </recommendedName>
</protein>
<reference evidence="2 3" key="1">
    <citation type="submission" date="2020-04" db="EMBL/GenBank/DDBJ databases">
        <title>Description of novel Gluconacetobacter.</title>
        <authorList>
            <person name="Sombolestani A."/>
        </authorList>
    </citation>
    <scope>NUCLEOTIDE SEQUENCE [LARGE SCALE GENOMIC DNA]</scope>
    <source>
        <strain evidence="2 3">LMG 7603</strain>
    </source>
</reference>
<dbReference type="Proteomes" id="UP000550787">
    <property type="component" value="Unassembled WGS sequence"/>
</dbReference>
<evidence type="ECO:0000313" key="3">
    <source>
        <dbReference type="Proteomes" id="UP000550787"/>
    </source>
</evidence>
<comment type="caution">
    <text evidence="2">The sequence shown here is derived from an EMBL/GenBank/DDBJ whole genome shotgun (WGS) entry which is preliminary data.</text>
</comment>
<dbReference type="EMBL" id="JABEQG010000072">
    <property type="protein sequence ID" value="MBB2158303.1"/>
    <property type="molecule type" value="Genomic_DNA"/>
</dbReference>
<feature type="transmembrane region" description="Helical" evidence="1">
    <location>
        <begin position="6"/>
        <end position="26"/>
    </location>
</feature>
<evidence type="ECO:0008006" key="4">
    <source>
        <dbReference type="Google" id="ProtNLM"/>
    </source>
</evidence>
<proteinExistence type="predicted"/>
<feature type="transmembrane region" description="Helical" evidence="1">
    <location>
        <begin position="33"/>
        <end position="51"/>
    </location>
</feature>
<dbReference type="AlphaFoldDB" id="A0A7W4I8P6"/>
<dbReference type="RefSeq" id="WP_183116679.1">
    <property type="nucleotide sequence ID" value="NZ_JABEQG010000072.1"/>
</dbReference>